<organism evidence="1">
    <name type="scientific">Anguilla anguilla</name>
    <name type="common">European freshwater eel</name>
    <name type="synonym">Muraena anguilla</name>
    <dbReference type="NCBI Taxonomy" id="7936"/>
    <lineage>
        <taxon>Eukaryota</taxon>
        <taxon>Metazoa</taxon>
        <taxon>Chordata</taxon>
        <taxon>Craniata</taxon>
        <taxon>Vertebrata</taxon>
        <taxon>Euteleostomi</taxon>
        <taxon>Actinopterygii</taxon>
        <taxon>Neopterygii</taxon>
        <taxon>Teleostei</taxon>
        <taxon>Anguilliformes</taxon>
        <taxon>Anguillidae</taxon>
        <taxon>Anguilla</taxon>
    </lineage>
</organism>
<dbReference type="EMBL" id="GBXM01106023">
    <property type="protein sequence ID" value="JAH02554.1"/>
    <property type="molecule type" value="Transcribed_RNA"/>
</dbReference>
<protein>
    <submittedName>
        <fullName evidence="1">Uncharacterized protein</fullName>
    </submittedName>
</protein>
<reference evidence="1" key="2">
    <citation type="journal article" date="2015" name="Fish Shellfish Immunol.">
        <title>Early steps in the European eel (Anguilla anguilla)-Vibrio vulnificus interaction in the gills: Role of the RtxA13 toxin.</title>
        <authorList>
            <person name="Callol A."/>
            <person name="Pajuelo D."/>
            <person name="Ebbesson L."/>
            <person name="Teles M."/>
            <person name="MacKenzie S."/>
            <person name="Amaro C."/>
        </authorList>
    </citation>
    <scope>NUCLEOTIDE SEQUENCE</scope>
</reference>
<reference evidence="1" key="1">
    <citation type="submission" date="2014-11" db="EMBL/GenBank/DDBJ databases">
        <authorList>
            <person name="Amaro Gonzalez C."/>
        </authorList>
    </citation>
    <scope>NUCLEOTIDE SEQUENCE</scope>
</reference>
<sequence>MKSSMSMDRARFSPNSVSRRTPSIFCAMLKSCGISMLCTEQ</sequence>
<dbReference type="AlphaFoldDB" id="A0A0E9SAN6"/>
<name>A0A0E9SAN6_ANGAN</name>
<accession>A0A0E9SAN6</accession>
<dbReference type="EMBL" id="GBXM01070251">
    <property type="protein sequence ID" value="JAH38326.1"/>
    <property type="molecule type" value="Transcribed_RNA"/>
</dbReference>
<proteinExistence type="predicted"/>
<evidence type="ECO:0000313" key="1">
    <source>
        <dbReference type="EMBL" id="JAH38326.1"/>
    </source>
</evidence>